<accession>A0AAN9RY46</accession>
<reference evidence="3 4" key="1">
    <citation type="submission" date="2024-01" db="EMBL/GenBank/DDBJ databases">
        <title>The genomes of 5 underutilized Papilionoideae crops provide insights into root nodulation and disease resistanc.</title>
        <authorList>
            <person name="Jiang F."/>
        </authorList>
    </citation>
    <scope>NUCLEOTIDE SEQUENCE [LARGE SCALE GENOMIC DNA]</scope>
    <source>
        <strain evidence="3">DUOXIRENSHENG_FW03</strain>
        <tissue evidence="3">Leaves</tissue>
    </source>
</reference>
<name>A0AAN9RY46_PSOTE</name>
<evidence type="ECO:0000313" key="4">
    <source>
        <dbReference type="Proteomes" id="UP001386955"/>
    </source>
</evidence>
<evidence type="ECO:0000313" key="3">
    <source>
        <dbReference type="EMBL" id="KAK7385151.1"/>
    </source>
</evidence>
<organism evidence="3 4">
    <name type="scientific">Psophocarpus tetragonolobus</name>
    <name type="common">Winged bean</name>
    <name type="synonym">Dolichos tetragonolobus</name>
    <dbReference type="NCBI Taxonomy" id="3891"/>
    <lineage>
        <taxon>Eukaryota</taxon>
        <taxon>Viridiplantae</taxon>
        <taxon>Streptophyta</taxon>
        <taxon>Embryophyta</taxon>
        <taxon>Tracheophyta</taxon>
        <taxon>Spermatophyta</taxon>
        <taxon>Magnoliopsida</taxon>
        <taxon>eudicotyledons</taxon>
        <taxon>Gunneridae</taxon>
        <taxon>Pentapetalae</taxon>
        <taxon>rosids</taxon>
        <taxon>fabids</taxon>
        <taxon>Fabales</taxon>
        <taxon>Fabaceae</taxon>
        <taxon>Papilionoideae</taxon>
        <taxon>50 kb inversion clade</taxon>
        <taxon>NPAAA clade</taxon>
        <taxon>indigoferoid/millettioid clade</taxon>
        <taxon>Phaseoleae</taxon>
        <taxon>Psophocarpus</taxon>
    </lineage>
</organism>
<feature type="region of interest" description="Disordered" evidence="1">
    <location>
        <begin position="30"/>
        <end position="61"/>
    </location>
</feature>
<evidence type="ECO:0008006" key="5">
    <source>
        <dbReference type="Google" id="ProtNLM"/>
    </source>
</evidence>
<protein>
    <recommendedName>
        <fullName evidence="5">Glycine-rich protein</fullName>
    </recommendedName>
</protein>
<comment type="caution">
    <text evidence="3">The sequence shown here is derived from an EMBL/GenBank/DDBJ whole genome shotgun (WGS) entry which is preliminary data.</text>
</comment>
<gene>
    <name evidence="3" type="ORF">VNO78_30863</name>
</gene>
<feature type="compositionally biased region" description="Low complexity" evidence="1">
    <location>
        <begin position="30"/>
        <end position="42"/>
    </location>
</feature>
<feature type="signal peptide" evidence="2">
    <location>
        <begin position="1"/>
        <end position="17"/>
    </location>
</feature>
<evidence type="ECO:0000256" key="2">
    <source>
        <dbReference type="SAM" id="SignalP"/>
    </source>
</evidence>
<evidence type="ECO:0000256" key="1">
    <source>
        <dbReference type="SAM" id="MobiDB-lite"/>
    </source>
</evidence>
<dbReference type="Proteomes" id="UP001386955">
    <property type="component" value="Unassembled WGS sequence"/>
</dbReference>
<keyword evidence="4" id="KW-1185">Reference proteome</keyword>
<dbReference type="EMBL" id="JAYMYS010000008">
    <property type="protein sequence ID" value="KAK7385151.1"/>
    <property type="molecule type" value="Genomic_DNA"/>
</dbReference>
<keyword evidence="2" id="KW-0732">Signal</keyword>
<feature type="chain" id="PRO_5042961188" description="Glycine-rich protein" evidence="2">
    <location>
        <begin position="18"/>
        <end position="132"/>
    </location>
</feature>
<proteinExistence type="predicted"/>
<dbReference type="AlphaFoldDB" id="A0AAN9RY46"/>
<sequence length="132" mass="13243">MLLLISVEVTAIAGGVANIDDRVFPSFSGSPIGSGGSSNNFPRGNNFPRDDSDSNNNLSGVGFPGIIDSRNFPLGTGSFSNGHGFSRGGSDNFFSSGGDNFPRNGGGNFFDGGIGNGFSRGGGVFGGGLPGQ</sequence>